<evidence type="ECO:0008006" key="3">
    <source>
        <dbReference type="Google" id="ProtNLM"/>
    </source>
</evidence>
<organism evidence="1 2">
    <name type="scientific">Mesorhizobium qingshengii</name>
    <dbReference type="NCBI Taxonomy" id="1165689"/>
    <lineage>
        <taxon>Bacteria</taxon>
        <taxon>Pseudomonadati</taxon>
        <taxon>Pseudomonadota</taxon>
        <taxon>Alphaproteobacteria</taxon>
        <taxon>Hyphomicrobiales</taxon>
        <taxon>Phyllobacteriaceae</taxon>
        <taxon>Mesorhizobium</taxon>
    </lineage>
</organism>
<sequence>MSRLVPESQAYAALMHESGETVCGDLNTPLKSKLSDYRQIEKRCSNAIMTAFGVVDVDHALIKAYDVRLWATERRDLMNWDGRRWAEDDDAQPFDLEIVPLGPYDAAESFLARFNQIAPRSIRDRESTQTSLTRL</sequence>
<dbReference type="SUPFAM" id="SSF109604">
    <property type="entry name" value="HD-domain/PDEase-like"/>
    <property type="match status" value="1"/>
</dbReference>
<protein>
    <recommendedName>
        <fullName evidence="3">HD domain-containing protein</fullName>
    </recommendedName>
</protein>
<dbReference type="Gene3D" id="1.10.3210.10">
    <property type="entry name" value="Hypothetical protein af1432"/>
    <property type="match status" value="1"/>
</dbReference>
<gene>
    <name evidence="1" type="ORF">SAMN02927914_01027</name>
</gene>
<proteinExistence type="predicted"/>
<dbReference type="STRING" id="1165689.SAMN02927914_01027"/>
<dbReference type="Proteomes" id="UP000198588">
    <property type="component" value="Unassembled WGS sequence"/>
</dbReference>
<evidence type="ECO:0000313" key="2">
    <source>
        <dbReference type="Proteomes" id="UP000198588"/>
    </source>
</evidence>
<evidence type="ECO:0000313" key="1">
    <source>
        <dbReference type="EMBL" id="SDA51685.1"/>
    </source>
</evidence>
<dbReference type="AlphaFoldDB" id="A0A1G5W327"/>
<dbReference type="EMBL" id="FMXM01000003">
    <property type="protein sequence ID" value="SDA51685.1"/>
    <property type="molecule type" value="Genomic_DNA"/>
</dbReference>
<accession>A0A1G5W327</accession>
<name>A0A1G5W327_9HYPH</name>
<reference evidence="1 2" key="1">
    <citation type="submission" date="2016-10" db="EMBL/GenBank/DDBJ databases">
        <authorList>
            <person name="de Groot N.N."/>
        </authorList>
    </citation>
    <scope>NUCLEOTIDE SEQUENCE [LARGE SCALE GENOMIC DNA]</scope>
    <source>
        <strain evidence="1 2">CGMCC 1.12097</strain>
    </source>
</reference>